<feature type="compositionally biased region" description="Basic residues" evidence="1">
    <location>
        <begin position="7"/>
        <end position="19"/>
    </location>
</feature>
<reference evidence="2 3" key="1">
    <citation type="submission" date="2019-12" db="EMBL/GenBank/DDBJ databases">
        <authorList>
            <person name="Li J."/>
            <person name="Shi Y."/>
            <person name="Xu G."/>
            <person name="Xiao D."/>
            <person name="Ran X."/>
        </authorList>
    </citation>
    <scope>NUCLEOTIDE SEQUENCE [LARGE SCALE GENOMIC DNA]</scope>
    <source>
        <strain evidence="2 3">JCM 15915</strain>
    </source>
</reference>
<evidence type="ECO:0000313" key="3">
    <source>
        <dbReference type="Proteomes" id="UP000462152"/>
    </source>
</evidence>
<evidence type="ECO:0000313" key="2">
    <source>
        <dbReference type="EMBL" id="MUN55254.1"/>
    </source>
</evidence>
<feature type="region of interest" description="Disordered" evidence="1">
    <location>
        <begin position="43"/>
        <end position="66"/>
    </location>
</feature>
<sequence>MTPISHPVHRPGQRRRASGKRTGVCTAALSLVLALGLVLGPGTLPSSAQVRTETGQDKAVRDGTAPTRQQILRGSVDVRASLRNDAAELSLRHSDSPHDAALDREVFRPEDVCLGVPDRARRERTGPLMSSETEFLGTEGEKFYELPQEPDQDLVSLTLDTSDVDYSELSQEGGHFSLVPVSMPQGSRFGVHTQQVNNPPNVLVDSTRGKWSIASTGPSRTPVRWAFTEPGTYAFDLQFTAETPRGGKLTSGKHRLTFAVGDQAINACATSHAEKQSPAPSGHGATPPSRPRAHPSATAPRAETPTAAADSVRSSPASDSPSSGSQSSSSSAPSSSTPSSAPSSPAPGGPAPVATPATTPSKVSPSPSAPPPASGTGHGGAPGDGSNHNHEIVGPQPAAMTEPTPLPTGISPVAQGPVRGSDGSSRAEPSPRAAPHPQTAANKAVVPRAAAVCAAMLGLTLAGCALYRRRLSATGASEE</sequence>
<evidence type="ECO:0000256" key="1">
    <source>
        <dbReference type="SAM" id="MobiDB-lite"/>
    </source>
</evidence>
<dbReference type="NCBIfam" id="NF038134">
    <property type="entry name" value="choice_anch_M"/>
    <property type="match status" value="1"/>
</dbReference>
<dbReference type="Proteomes" id="UP000462152">
    <property type="component" value="Unassembled WGS sequence"/>
</dbReference>
<feature type="compositionally biased region" description="Low complexity" evidence="1">
    <location>
        <begin position="351"/>
        <end position="366"/>
    </location>
</feature>
<gene>
    <name evidence="2" type="ORF">GMA10_08545</name>
</gene>
<dbReference type="OrthoDB" id="4422177at2"/>
<accession>A0A7K1LJ81</accession>
<feature type="compositionally biased region" description="Low complexity" evidence="1">
    <location>
        <begin position="295"/>
        <end position="343"/>
    </location>
</feature>
<organism evidence="2 3">
    <name type="scientific">Rothia koreensis</name>
    <dbReference type="NCBI Taxonomy" id="592378"/>
    <lineage>
        <taxon>Bacteria</taxon>
        <taxon>Bacillati</taxon>
        <taxon>Actinomycetota</taxon>
        <taxon>Actinomycetes</taxon>
        <taxon>Micrococcales</taxon>
        <taxon>Micrococcaceae</taxon>
        <taxon>Rothia</taxon>
    </lineage>
</organism>
<dbReference type="EMBL" id="WOGT01000004">
    <property type="protein sequence ID" value="MUN55254.1"/>
    <property type="molecule type" value="Genomic_DNA"/>
</dbReference>
<dbReference type="AlphaFoldDB" id="A0A7K1LJ81"/>
<name>A0A7K1LJ81_9MICC</name>
<proteinExistence type="predicted"/>
<comment type="caution">
    <text evidence="2">The sequence shown here is derived from an EMBL/GenBank/DDBJ whole genome shotgun (WGS) entry which is preliminary data.</text>
</comment>
<protein>
    <submittedName>
        <fullName evidence="2">Uncharacterized protein</fullName>
    </submittedName>
</protein>
<feature type="region of interest" description="Disordered" evidence="1">
    <location>
        <begin position="270"/>
        <end position="445"/>
    </location>
</feature>
<dbReference type="RefSeq" id="WP_129316043.1">
    <property type="nucleotide sequence ID" value="NZ_NOIQ01000016.1"/>
</dbReference>
<feature type="region of interest" description="Disordered" evidence="1">
    <location>
        <begin position="1"/>
        <end position="21"/>
    </location>
</feature>
<keyword evidence="3" id="KW-1185">Reference proteome</keyword>